<evidence type="ECO:0000313" key="6">
    <source>
        <dbReference type="EMBL" id="VDI21317.1"/>
    </source>
</evidence>
<feature type="transmembrane region" description="Helical" evidence="5">
    <location>
        <begin position="92"/>
        <end position="116"/>
    </location>
</feature>
<dbReference type="GO" id="GO:0016020">
    <property type="term" value="C:membrane"/>
    <property type="evidence" value="ECO:0007669"/>
    <property type="project" value="UniProtKB-SubCell"/>
</dbReference>
<proteinExistence type="predicted"/>
<sequence length="127" mass="13681">MDCISKCGRILLVVLNIIFLIIGLVIFALGMVLKFGFEKIKPYLDDALNTVKGGISEIMKTSGNLGAPTLSANDLKEIDELVEIAESILKDVAIALIIVGSVMLVIVLLGCCGACYKIKIFLFLVSF</sequence>
<gene>
    <name evidence="6" type="ORF">MGAL_10B084583</name>
</gene>
<keyword evidence="2 5" id="KW-0812">Transmembrane</keyword>
<evidence type="ECO:0000256" key="1">
    <source>
        <dbReference type="ARBA" id="ARBA00004141"/>
    </source>
</evidence>
<evidence type="ECO:0000256" key="3">
    <source>
        <dbReference type="ARBA" id="ARBA00022989"/>
    </source>
</evidence>
<dbReference type="InterPro" id="IPR018499">
    <property type="entry name" value="Tetraspanin/Peripherin"/>
</dbReference>
<feature type="transmembrane region" description="Helical" evidence="5">
    <location>
        <begin position="12"/>
        <end position="33"/>
    </location>
</feature>
<evidence type="ECO:0000256" key="2">
    <source>
        <dbReference type="ARBA" id="ARBA00022692"/>
    </source>
</evidence>
<organism evidence="6 7">
    <name type="scientific">Mytilus galloprovincialis</name>
    <name type="common">Mediterranean mussel</name>
    <dbReference type="NCBI Taxonomy" id="29158"/>
    <lineage>
        <taxon>Eukaryota</taxon>
        <taxon>Metazoa</taxon>
        <taxon>Spiralia</taxon>
        <taxon>Lophotrochozoa</taxon>
        <taxon>Mollusca</taxon>
        <taxon>Bivalvia</taxon>
        <taxon>Autobranchia</taxon>
        <taxon>Pteriomorphia</taxon>
        <taxon>Mytilida</taxon>
        <taxon>Mytiloidea</taxon>
        <taxon>Mytilidae</taxon>
        <taxon>Mytilinae</taxon>
        <taxon>Mytilus</taxon>
    </lineage>
</organism>
<dbReference type="AlphaFoldDB" id="A0A8B6DNR2"/>
<dbReference type="OrthoDB" id="6279736at2759"/>
<accession>A0A8B6DNR2</accession>
<evidence type="ECO:0000256" key="5">
    <source>
        <dbReference type="SAM" id="Phobius"/>
    </source>
</evidence>
<protein>
    <submittedName>
        <fullName evidence="6">Uncharacterized protein</fullName>
    </submittedName>
</protein>
<dbReference type="Proteomes" id="UP000596742">
    <property type="component" value="Unassembled WGS sequence"/>
</dbReference>
<comment type="caution">
    <text evidence="6">The sequence shown here is derived from an EMBL/GenBank/DDBJ whole genome shotgun (WGS) entry which is preliminary data.</text>
</comment>
<keyword evidence="7" id="KW-1185">Reference proteome</keyword>
<name>A0A8B6DNR2_MYTGA</name>
<dbReference type="Pfam" id="PF00335">
    <property type="entry name" value="Tetraspanin"/>
    <property type="match status" value="1"/>
</dbReference>
<comment type="subcellular location">
    <subcellularLocation>
        <location evidence="1">Membrane</location>
        <topology evidence="1">Multi-pass membrane protein</topology>
    </subcellularLocation>
</comment>
<dbReference type="EMBL" id="UYJE01003668">
    <property type="protein sequence ID" value="VDI21317.1"/>
    <property type="molecule type" value="Genomic_DNA"/>
</dbReference>
<keyword evidence="3 5" id="KW-1133">Transmembrane helix</keyword>
<reference evidence="6" key="1">
    <citation type="submission" date="2018-11" db="EMBL/GenBank/DDBJ databases">
        <authorList>
            <person name="Alioto T."/>
            <person name="Alioto T."/>
        </authorList>
    </citation>
    <scope>NUCLEOTIDE SEQUENCE</scope>
</reference>
<evidence type="ECO:0000256" key="4">
    <source>
        <dbReference type="ARBA" id="ARBA00023136"/>
    </source>
</evidence>
<evidence type="ECO:0000313" key="7">
    <source>
        <dbReference type="Proteomes" id="UP000596742"/>
    </source>
</evidence>
<keyword evidence="4 5" id="KW-0472">Membrane</keyword>